<dbReference type="PANTHER" id="PTHR21576:SF156">
    <property type="entry name" value="PROTEIN NUCLEAR FUSION DEFECTIVE 4-LIKE"/>
    <property type="match status" value="1"/>
</dbReference>
<dbReference type="PANTHER" id="PTHR21576">
    <property type="entry name" value="UNCHARACTERIZED NODULIN-LIKE PROTEIN"/>
    <property type="match status" value="1"/>
</dbReference>
<evidence type="ECO:0000313" key="8">
    <source>
        <dbReference type="Proteomes" id="UP001346149"/>
    </source>
</evidence>
<keyword evidence="8" id="KW-1185">Reference proteome</keyword>
<gene>
    <name evidence="7" type="ORF">SAY86_017366</name>
</gene>
<keyword evidence="3 5" id="KW-1133">Transmembrane helix</keyword>
<evidence type="ECO:0000259" key="6">
    <source>
        <dbReference type="Pfam" id="PF23262"/>
    </source>
</evidence>
<comment type="subcellular location">
    <subcellularLocation>
        <location evidence="1">Membrane</location>
        <topology evidence="1">Multi-pass membrane protein</topology>
    </subcellularLocation>
</comment>
<name>A0AAN7LQA0_TRANT</name>
<keyword evidence="2 5" id="KW-0812">Transmembrane</keyword>
<feature type="transmembrane region" description="Helical" evidence="5">
    <location>
        <begin position="55"/>
        <end position="73"/>
    </location>
</feature>
<feature type="domain" description="NFD4 C-terminal" evidence="6">
    <location>
        <begin position="22"/>
        <end position="143"/>
    </location>
</feature>
<evidence type="ECO:0000256" key="5">
    <source>
        <dbReference type="SAM" id="Phobius"/>
    </source>
</evidence>
<keyword evidence="4 5" id="KW-0472">Membrane</keyword>
<dbReference type="SUPFAM" id="SSF103473">
    <property type="entry name" value="MFS general substrate transporter"/>
    <property type="match status" value="1"/>
</dbReference>
<dbReference type="Gene3D" id="1.20.1250.20">
    <property type="entry name" value="MFS general substrate transporter like domains"/>
    <property type="match status" value="1"/>
</dbReference>
<reference evidence="7 8" key="1">
    <citation type="journal article" date="2023" name="Hortic Res">
        <title>Pangenome of water caltrop reveals structural variations and asymmetric subgenome divergence after allopolyploidization.</title>
        <authorList>
            <person name="Zhang X."/>
            <person name="Chen Y."/>
            <person name="Wang L."/>
            <person name="Yuan Y."/>
            <person name="Fang M."/>
            <person name="Shi L."/>
            <person name="Lu R."/>
            <person name="Comes H.P."/>
            <person name="Ma Y."/>
            <person name="Chen Y."/>
            <person name="Huang G."/>
            <person name="Zhou Y."/>
            <person name="Zheng Z."/>
            <person name="Qiu Y."/>
        </authorList>
    </citation>
    <scope>NUCLEOTIDE SEQUENCE [LARGE SCALE GENOMIC DNA]</scope>
    <source>
        <strain evidence="7">F231</strain>
    </source>
</reference>
<dbReference type="Pfam" id="PF23262">
    <property type="entry name" value="NFD4_C"/>
    <property type="match status" value="1"/>
</dbReference>
<feature type="transmembrane region" description="Helical" evidence="5">
    <location>
        <begin position="113"/>
        <end position="132"/>
    </location>
</feature>
<dbReference type="InterPro" id="IPR056555">
    <property type="entry name" value="NFD4_C"/>
</dbReference>
<evidence type="ECO:0000313" key="7">
    <source>
        <dbReference type="EMBL" id="KAK4790062.1"/>
    </source>
</evidence>
<evidence type="ECO:0000256" key="3">
    <source>
        <dbReference type="ARBA" id="ARBA00022989"/>
    </source>
</evidence>
<evidence type="ECO:0000256" key="4">
    <source>
        <dbReference type="ARBA" id="ARBA00023136"/>
    </source>
</evidence>
<dbReference type="InterPro" id="IPR036259">
    <property type="entry name" value="MFS_trans_sf"/>
</dbReference>
<dbReference type="GO" id="GO:0016020">
    <property type="term" value="C:membrane"/>
    <property type="evidence" value="ECO:0007669"/>
    <property type="project" value="UniProtKB-SubCell"/>
</dbReference>
<dbReference type="AlphaFoldDB" id="A0AAN7LQA0"/>
<dbReference type="Proteomes" id="UP001346149">
    <property type="component" value="Unassembled WGS sequence"/>
</dbReference>
<dbReference type="EMBL" id="JAXQNO010000010">
    <property type="protein sequence ID" value="KAK4790062.1"/>
    <property type="molecule type" value="Genomic_DNA"/>
</dbReference>
<organism evidence="7 8">
    <name type="scientific">Trapa natans</name>
    <name type="common">Water chestnut</name>
    <dbReference type="NCBI Taxonomy" id="22666"/>
    <lineage>
        <taxon>Eukaryota</taxon>
        <taxon>Viridiplantae</taxon>
        <taxon>Streptophyta</taxon>
        <taxon>Embryophyta</taxon>
        <taxon>Tracheophyta</taxon>
        <taxon>Spermatophyta</taxon>
        <taxon>Magnoliopsida</taxon>
        <taxon>eudicotyledons</taxon>
        <taxon>Gunneridae</taxon>
        <taxon>Pentapetalae</taxon>
        <taxon>rosids</taxon>
        <taxon>malvids</taxon>
        <taxon>Myrtales</taxon>
        <taxon>Lythraceae</taxon>
        <taxon>Trapa</taxon>
    </lineage>
</organism>
<evidence type="ECO:0000256" key="2">
    <source>
        <dbReference type="ARBA" id="ARBA00022692"/>
    </source>
</evidence>
<comment type="caution">
    <text evidence="7">The sequence shown here is derived from an EMBL/GenBank/DDBJ whole genome shotgun (WGS) entry which is preliminary data.</text>
</comment>
<proteinExistence type="predicted"/>
<evidence type="ECO:0000256" key="1">
    <source>
        <dbReference type="ARBA" id="ARBA00004141"/>
    </source>
</evidence>
<sequence>MIIRLLTKRFTLDRGLAQLPRTFVSLVSIWNYLGRVAAGFLSEILLTKYKFPRPLMLTIILLISCAGHLLIAFDVSGGLYVASIIIGFCFGAQWPLLYAIISKLFGLKYYATLYNVGSAASLVGLYILNVQVTGRLYDQEALQQLAARGLNRQKGHSLGCTGEKCFQLAFIIITAALGPSSLSSW</sequence>
<protein>
    <recommendedName>
        <fullName evidence="6">NFD4 C-terminal domain-containing protein</fullName>
    </recommendedName>
</protein>
<accession>A0AAN7LQA0</accession>
<feature type="transmembrane region" description="Helical" evidence="5">
    <location>
        <begin position="79"/>
        <end position="101"/>
    </location>
</feature>